<proteinExistence type="predicted"/>
<evidence type="ECO:0000256" key="6">
    <source>
        <dbReference type="ARBA" id="ARBA00023157"/>
    </source>
</evidence>
<dbReference type="Gene3D" id="3.30.200.20">
    <property type="entry name" value="Phosphorylase Kinase, domain 1"/>
    <property type="match status" value="1"/>
</dbReference>
<keyword evidence="3 16" id="KW-0812">Transmembrane</keyword>
<dbReference type="GO" id="GO:0007169">
    <property type="term" value="P:cell surface receptor protein tyrosine kinase signaling pathway"/>
    <property type="evidence" value="ECO:0007669"/>
    <property type="project" value="TreeGrafter"/>
</dbReference>
<feature type="site" description="Important for interaction with phosphotyrosine-binding proteins" evidence="14">
    <location>
        <position position="1204"/>
    </location>
</feature>
<feature type="signal peptide" evidence="17">
    <location>
        <begin position="1"/>
        <end position="18"/>
    </location>
</feature>
<evidence type="ECO:0000256" key="3">
    <source>
        <dbReference type="ARBA" id="ARBA00022692"/>
    </source>
</evidence>
<dbReference type="PROSITE" id="PS00107">
    <property type="entry name" value="PROTEIN_KINASE_ATP"/>
    <property type="match status" value="1"/>
</dbReference>
<feature type="binding site" evidence="13">
    <location>
        <position position="1078"/>
    </location>
    <ligand>
        <name>Mg(2+)</name>
        <dbReference type="ChEBI" id="CHEBI:18420"/>
    </ligand>
</feature>
<keyword evidence="21" id="KW-1185">Reference proteome</keyword>
<evidence type="ECO:0000256" key="15">
    <source>
        <dbReference type="PROSITE-ProRule" id="PRU10141"/>
    </source>
</evidence>
<keyword evidence="7" id="KW-0675">Receptor</keyword>
<evidence type="ECO:0000256" key="13">
    <source>
        <dbReference type="PIRSR" id="PIRSR000615-3"/>
    </source>
</evidence>
<dbReference type="InterPro" id="IPR003599">
    <property type="entry name" value="Ig_sub"/>
</dbReference>
<dbReference type="Proteomes" id="UP001152799">
    <property type="component" value="Chromosome 3"/>
</dbReference>
<dbReference type="InterPro" id="IPR003598">
    <property type="entry name" value="Ig_sub2"/>
</dbReference>
<evidence type="ECO:0000256" key="5">
    <source>
        <dbReference type="ARBA" id="ARBA00023136"/>
    </source>
</evidence>
<dbReference type="GO" id="GO:0043235">
    <property type="term" value="C:receptor complex"/>
    <property type="evidence" value="ECO:0007669"/>
    <property type="project" value="TreeGrafter"/>
</dbReference>
<dbReference type="InterPro" id="IPR011009">
    <property type="entry name" value="Kinase-like_dom_sf"/>
</dbReference>
<keyword evidence="8" id="KW-0325">Glycoprotein</keyword>
<dbReference type="SMART" id="SM00408">
    <property type="entry name" value="IGc2"/>
    <property type="match status" value="4"/>
</dbReference>
<dbReference type="EC" id="2.7.10.1" evidence="2"/>
<feature type="active site" description="Proton acceptor" evidence="11">
    <location>
        <position position="1060"/>
    </location>
</feature>
<dbReference type="FunFam" id="1.10.510.10:FF:000373">
    <property type="entry name" value="Receptor protein-tyrosine kinase"/>
    <property type="match status" value="1"/>
</dbReference>
<evidence type="ECO:0000256" key="8">
    <source>
        <dbReference type="ARBA" id="ARBA00023180"/>
    </source>
</evidence>
<feature type="binding site" evidence="12">
    <location>
        <position position="870"/>
    </location>
    <ligand>
        <name>ATP</name>
        <dbReference type="ChEBI" id="CHEBI:30616"/>
    </ligand>
</feature>
<dbReference type="InterPro" id="IPR013783">
    <property type="entry name" value="Ig-like_fold"/>
</dbReference>
<evidence type="ECO:0000256" key="14">
    <source>
        <dbReference type="PIRSR" id="PIRSR000615-4"/>
    </source>
</evidence>
<organism evidence="20 21">
    <name type="scientific">Ceutorhynchus assimilis</name>
    <name type="common">cabbage seed weevil</name>
    <dbReference type="NCBI Taxonomy" id="467358"/>
    <lineage>
        <taxon>Eukaryota</taxon>
        <taxon>Metazoa</taxon>
        <taxon>Ecdysozoa</taxon>
        <taxon>Arthropoda</taxon>
        <taxon>Hexapoda</taxon>
        <taxon>Insecta</taxon>
        <taxon>Pterygota</taxon>
        <taxon>Neoptera</taxon>
        <taxon>Endopterygota</taxon>
        <taxon>Coleoptera</taxon>
        <taxon>Polyphaga</taxon>
        <taxon>Cucujiformia</taxon>
        <taxon>Curculionidae</taxon>
        <taxon>Ceutorhynchinae</taxon>
        <taxon>Ceutorhynchus</taxon>
    </lineage>
</organism>
<dbReference type="InterPro" id="IPR007110">
    <property type="entry name" value="Ig-like_dom"/>
</dbReference>
<dbReference type="Gene3D" id="1.10.510.10">
    <property type="entry name" value="Transferase(Phosphotransferase) domain 1"/>
    <property type="match status" value="1"/>
</dbReference>
<dbReference type="Gene3D" id="2.60.40.10">
    <property type="entry name" value="Immunoglobulins"/>
    <property type="match status" value="6"/>
</dbReference>
<evidence type="ECO:0000256" key="16">
    <source>
        <dbReference type="SAM" id="Phobius"/>
    </source>
</evidence>
<dbReference type="Pfam" id="PF07679">
    <property type="entry name" value="I-set"/>
    <property type="match status" value="2"/>
</dbReference>
<dbReference type="GO" id="GO:0046872">
    <property type="term" value="F:metal ion binding"/>
    <property type="evidence" value="ECO:0007669"/>
    <property type="project" value="UniProtKB-KW"/>
</dbReference>
<evidence type="ECO:0000313" key="20">
    <source>
        <dbReference type="EMBL" id="CAG9766962.1"/>
    </source>
</evidence>
<evidence type="ECO:0000259" key="18">
    <source>
        <dbReference type="PROSITE" id="PS50011"/>
    </source>
</evidence>
<evidence type="ECO:0000256" key="7">
    <source>
        <dbReference type="ARBA" id="ARBA00023170"/>
    </source>
</evidence>
<reference evidence="20" key="1">
    <citation type="submission" date="2022-01" db="EMBL/GenBank/DDBJ databases">
        <authorList>
            <person name="King R."/>
        </authorList>
    </citation>
    <scope>NUCLEOTIDE SEQUENCE</scope>
</reference>
<accession>A0A9N9MR79</accession>
<name>A0A9N9MR79_9CUCU</name>
<keyword evidence="13" id="KW-0460">Magnesium</keyword>
<dbReference type="InterPro" id="IPR050122">
    <property type="entry name" value="RTK"/>
</dbReference>
<comment type="subcellular location">
    <subcellularLocation>
        <location evidence="1">Membrane</location>
        <topology evidence="1">Single-pass membrane protein</topology>
    </subcellularLocation>
</comment>
<feature type="domain" description="Ig-like" evidence="19">
    <location>
        <begin position="662"/>
        <end position="751"/>
    </location>
</feature>
<evidence type="ECO:0000256" key="9">
    <source>
        <dbReference type="ARBA" id="ARBA00023319"/>
    </source>
</evidence>
<dbReference type="PROSITE" id="PS50011">
    <property type="entry name" value="PROTEIN_KINASE_DOM"/>
    <property type="match status" value="1"/>
</dbReference>
<protein>
    <recommendedName>
        <fullName evidence="2">receptor protein-tyrosine kinase</fullName>
        <ecNumber evidence="2">2.7.10.1</ecNumber>
    </recommendedName>
</protein>
<keyword evidence="12 15" id="KW-0547">Nucleotide-binding</keyword>
<dbReference type="PIRSF" id="PIRSF000615">
    <property type="entry name" value="TyrPK_CSF1-R"/>
    <property type="match status" value="1"/>
</dbReference>
<feature type="binding site" evidence="12">
    <location>
        <position position="1064"/>
    </location>
    <ligand>
        <name>ATP</name>
        <dbReference type="ChEBI" id="CHEBI:30616"/>
    </ligand>
</feature>
<dbReference type="GO" id="GO:0005886">
    <property type="term" value="C:plasma membrane"/>
    <property type="evidence" value="ECO:0007669"/>
    <property type="project" value="TreeGrafter"/>
</dbReference>
<keyword evidence="13" id="KW-0479">Metal-binding</keyword>
<evidence type="ECO:0000256" key="4">
    <source>
        <dbReference type="ARBA" id="ARBA00022989"/>
    </source>
</evidence>
<feature type="domain" description="Protein kinase" evidence="18">
    <location>
        <begin position="836"/>
        <end position="1196"/>
    </location>
</feature>
<dbReference type="InterPro" id="IPR036179">
    <property type="entry name" value="Ig-like_dom_sf"/>
</dbReference>
<dbReference type="GO" id="GO:0004714">
    <property type="term" value="F:transmembrane receptor protein tyrosine kinase activity"/>
    <property type="evidence" value="ECO:0007669"/>
    <property type="project" value="UniProtKB-EC"/>
</dbReference>
<dbReference type="InterPro" id="IPR000719">
    <property type="entry name" value="Prot_kinase_dom"/>
</dbReference>
<evidence type="ECO:0000256" key="2">
    <source>
        <dbReference type="ARBA" id="ARBA00011902"/>
    </source>
</evidence>
<dbReference type="InterPro" id="IPR013151">
    <property type="entry name" value="Immunoglobulin_dom"/>
</dbReference>
<feature type="binding site" evidence="12">
    <location>
        <begin position="843"/>
        <end position="850"/>
    </location>
    <ligand>
        <name>ATP</name>
        <dbReference type="ChEBI" id="CHEBI:30616"/>
    </ligand>
</feature>
<keyword evidence="9" id="KW-0393">Immunoglobulin domain</keyword>
<dbReference type="PROSITE" id="PS00109">
    <property type="entry name" value="PROTEIN_KINASE_TYR"/>
    <property type="match status" value="1"/>
</dbReference>
<feature type="transmembrane region" description="Helical" evidence="16">
    <location>
        <begin position="761"/>
        <end position="782"/>
    </location>
</feature>
<dbReference type="InterPro" id="IPR001245">
    <property type="entry name" value="Ser-Thr/Tyr_kinase_cat_dom"/>
</dbReference>
<evidence type="ECO:0000259" key="19">
    <source>
        <dbReference type="PROSITE" id="PS50835"/>
    </source>
</evidence>
<dbReference type="PROSITE" id="PS50835">
    <property type="entry name" value="IG_LIKE"/>
    <property type="match status" value="4"/>
</dbReference>
<dbReference type="SUPFAM" id="SSF56112">
    <property type="entry name" value="Protein kinase-like (PK-like)"/>
    <property type="match status" value="1"/>
</dbReference>
<feature type="chain" id="PRO_5040235168" description="receptor protein-tyrosine kinase" evidence="17">
    <location>
        <begin position="19"/>
        <end position="1358"/>
    </location>
</feature>
<dbReference type="OrthoDB" id="3256376at2759"/>
<feature type="binding site" evidence="13">
    <location>
        <position position="1065"/>
    </location>
    <ligand>
        <name>Mg(2+)</name>
        <dbReference type="ChEBI" id="CHEBI:18420"/>
    </ligand>
</feature>
<dbReference type="FunFam" id="3.30.200.20:FF:000384">
    <property type="entry name" value="Receptor protein-tyrosine kinase"/>
    <property type="match status" value="1"/>
</dbReference>
<dbReference type="PANTHER" id="PTHR24416">
    <property type="entry name" value="TYROSINE-PROTEIN KINASE RECEPTOR"/>
    <property type="match status" value="1"/>
</dbReference>
<dbReference type="CDD" id="cd00096">
    <property type="entry name" value="Ig"/>
    <property type="match status" value="1"/>
</dbReference>
<feature type="domain" description="Ig-like" evidence="19">
    <location>
        <begin position="212"/>
        <end position="325"/>
    </location>
</feature>
<dbReference type="SMART" id="SM00409">
    <property type="entry name" value="IG"/>
    <property type="match status" value="4"/>
</dbReference>
<evidence type="ECO:0000256" key="12">
    <source>
        <dbReference type="PIRSR" id="PIRSR000615-2"/>
    </source>
</evidence>
<dbReference type="Pfam" id="PF00047">
    <property type="entry name" value="ig"/>
    <property type="match status" value="1"/>
</dbReference>
<feature type="domain" description="Ig-like" evidence="19">
    <location>
        <begin position="22"/>
        <end position="94"/>
    </location>
</feature>
<dbReference type="SUPFAM" id="SSF48726">
    <property type="entry name" value="Immunoglobulin"/>
    <property type="match status" value="5"/>
</dbReference>
<dbReference type="Pfam" id="PF07714">
    <property type="entry name" value="PK_Tyr_Ser-Thr"/>
    <property type="match status" value="1"/>
</dbReference>
<dbReference type="Pfam" id="PF13927">
    <property type="entry name" value="Ig_3"/>
    <property type="match status" value="1"/>
</dbReference>
<gene>
    <name evidence="20" type="ORF">CEUTPL_LOCUS7530</name>
</gene>
<dbReference type="InterPro" id="IPR017441">
    <property type="entry name" value="Protein_kinase_ATP_BS"/>
</dbReference>
<evidence type="ECO:0000313" key="21">
    <source>
        <dbReference type="Proteomes" id="UP001152799"/>
    </source>
</evidence>
<dbReference type="InterPro" id="IPR008266">
    <property type="entry name" value="Tyr_kinase_AS"/>
</dbReference>
<dbReference type="PANTHER" id="PTHR24416:SF600">
    <property type="entry name" value="PDGF- AND VEGF-RECEPTOR RELATED, ISOFORM J"/>
    <property type="match status" value="1"/>
</dbReference>
<evidence type="ECO:0000256" key="17">
    <source>
        <dbReference type="SAM" id="SignalP"/>
    </source>
</evidence>
<evidence type="ECO:0000256" key="11">
    <source>
        <dbReference type="PIRSR" id="PIRSR000615-1"/>
    </source>
</evidence>
<dbReference type="EMBL" id="OU892279">
    <property type="protein sequence ID" value="CAG9766962.1"/>
    <property type="molecule type" value="Genomic_DNA"/>
</dbReference>
<sequence length="1358" mass="154375">MKLPSVLFFGFLLRFSTAVSTPQIIKNSTDPVINAGDDYQLACQGLDGPLKWTYPKISDNEKNKWTTFYVENADYRSVLHIKNMSYPFVGNYTCHYESMPDLMDQIYLYVNDPDHLSVECDDPPAENEFGNCNLIFAVQYREATIPCRPTSPDIEVELLDFGNDDEKFDPKIGFTFNVTDLQFNNNYICQFSRPNINSREFLYLFTMEVESPKAFIATPYIEAISRNHTEVGQNLVLTCILQDDRKTIQFVWKTPQGEFSANDAKNSRVIVHTTKEHPTKIANQKHLNSTITVYDVSLEDSGIYSCEVRDKQGNHAQSAIAESIRDKDSCFVNIQVQHDQEYLEVDAGEYPATWILDIMAHPSPDLIWYDNEGQPISHHDKKYSISRSTVQGIDKIMFNVIKPNLDSDGIYRLQAISRRPYQTYQCPQEANVWLNLTVCDKPSVCISSTQETCENTSNDQIIFIVNEEVDLQCTAKGNPMPRITWAQEKCYQGKCQFEVVKVASQQKPIMTSKFSIQENFKITKEGKLKCIATNRFGEENATVTYYMSDVKDGFEAFQFGLEANVANNEVVVAKNGALTFTCGVSPKKSKTLEVFLNNKRLDSDGSHQISKTSMGLSNKTTITLNNVQLNDSGNYSCRIRNLNDNSYEYRNISFLVKEPIEPVILDNNLNDGVIIDYPNLKYALYCNISGIPKPTVRWYKEQKPIEASNRITFENDNTLMRFNNTLVEDEGVYRCVATNSQGLAFKEAPLKFKDKPVSVAIYYYITGVIGLLLLGAIIYIIIARRKERQLRHELKLLGLENFHKGSPENLNPELGIDDQAELLPYNKKFEFPIEQLKIGKQLGSGAFGVVMKAEATRIIEGEAKTIVAVKMVKKNADQSYIKALASELKIMVHLGKHINVVNILGACTKNVAKRELLVIVEFCRYGNLQNYLYKHRESFINQVDPSNGSIDYNIGADILERSYSVSSDNGSLYPRSSSILRSHRGRSNTTLSQNTQVTSVGDDSVILSNNSTQQPEWRLNYKGDYRGDVRPISTRDLVAWSFQVARGMEYLASRKVLHGDLAARNILLADNNIVKICDFGLAKTMYNDNNYKKTSNNPLPVKWMAIESIRDRVFSTQSDVWSYGIVLWEFFSLARTPYPGMEVDERLYHKLVEGFRMESPIYAPSEMYKIMLDCWNIKPLSRPSFTKLAETIGAHLEDSVRKHYVDLNDPFRKMNIDNVENDYLGMLSPPSFDVLSTPAPHYVNAEIFESPKPYIFMGANNKNNAENVFNFQRSNKDLKTGQELRPMLNSNNESSDSETGYLTPITPSNSISNPTYLQMTSPEVPDNYVKLPQYKDLVNSTSKNSANNYVNDWKSTEV</sequence>
<comment type="catalytic activity">
    <reaction evidence="10">
        <text>L-tyrosyl-[protein] + ATP = O-phospho-L-tyrosyl-[protein] + ADP + H(+)</text>
        <dbReference type="Rhea" id="RHEA:10596"/>
        <dbReference type="Rhea" id="RHEA-COMP:10136"/>
        <dbReference type="Rhea" id="RHEA-COMP:20101"/>
        <dbReference type="ChEBI" id="CHEBI:15378"/>
        <dbReference type="ChEBI" id="CHEBI:30616"/>
        <dbReference type="ChEBI" id="CHEBI:46858"/>
        <dbReference type="ChEBI" id="CHEBI:61978"/>
        <dbReference type="ChEBI" id="CHEBI:456216"/>
        <dbReference type="EC" id="2.7.10.1"/>
    </reaction>
</comment>
<feature type="domain" description="Ig-like" evidence="19">
    <location>
        <begin position="442"/>
        <end position="653"/>
    </location>
</feature>
<feature type="binding site" evidence="15">
    <location>
        <position position="874"/>
    </location>
    <ligand>
        <name>ATP</name>
        <dbReference type="ChEBI" id="CHEBI:30616"/>
    </ligand>
</feature>
<dbReference type="InterPro" id="IPR013098">
    <property type="entry name" value="Ig_I-set"/>
</dbReference>
<dbReference type="GO" id="GO:0005524">
    <property type="term" value="F:ATP binding"/>
    <property type="evidence" value="ECO:0007669"/>
    <property type="project" value="UniProtKB-UniRule"/>
</dbReference>
<keyword evidence="17" id="KW-0732">Signal</keyword>
<keyword evidence="12 15" id="KW-0067">ATP-binding</keyword>
<keyword evidence="4 16" id="KW-1133">Transmembrane helix</keyword>
<evidence type="ECO:0000256" key="10">
    <source>
        <dbReference type="ARBA" id="ARBA00051243"/>
    </source>
</evidence>
<evidence type="ECO:0000256" key="1">
    <source>
        <dbReference type="ARBA" id="ARBA00004167"/>
    </source>
</evidence>
<keyword evidence="6" id="KW-1015">Disulfide bond</keyword>
<keyword evidence="5 16" id="KW-0472">Membrane</keyword>